<dbReference type="OrthoDB" id="527024at2759"/>
<dbReference type="SUPFAM" id="SSF48403">
    <property type="entry name" value="Ankyrin repeat"/>
    <property type="match status" value="1"/>
</dbReference>
<feature type="repeat" description="ANK" evidence="1">
    <location>
        <begin position="320"/>
        <end position="352"/>
    </location>
</feature>
<sequence length="445" mass="46636">MRLRDLAILEMLIGCDAEVFNDHQGCTCMSYAVMTDDAELVQLMLDAGADPWVDERRGGRTVLHETARNGHIEALRLLVRKAKQSDLDVADKNGDTPLMHAAYQGNVEAARILLDAGANSSRAALVKTLYSGSADMVKMLLDGAKLKPGGTDGMTALMMAAKGGHVEVVKDLLDAGADLYARDRNGMGALMMAAKGGHVEVVKVLLAAARADVNAADMNGMTALMMAAKGGHVEVVKVLLAARADVNAADMDGTTALTMAAKGGHVEVVKVLLAAAGANVNAADMNGTTALTMAAKGGHVEVVKVLLAAARADVNAADMDSKTPLMHAAQADCVEVVKELLEAGADARAADRRGRTAYDLTGSEEVKKLLLQDAGGGSGDVQASYDLEGQIASRSLPQRAADAVRKLSIAGRDASHRLLRHYRGGLRKMARKAQKKDTHGKQGSQ</sequence>
<dbReference type="SMART" id="SM00248">
    <property type="entry name" value="ANK"/>
    <property type="match status" value="9"/>
</dbReference>
<keyword evidence="1" id="KW-0040">ANK repeat</keyword>
<protein>
    <submittedName>
        <fullName evidence="3">Uncharacterized protein</fullName>
    </submittedName>
</protein>
<accession>A0A150GGD9</accession>
<feature type="region of interest" description="Disordered" evidence="2">
    <location>
        <begin position="426"/>
        <end position="445"/>
    </location>
</feature>
<feature type="repeat" description="ANK" evidence="1">
    <location>
        <begin position="93"/>
        <end position="119"/>
    </location>
</feature>
<feature type="repeat" description="ANK" evidence="1">
    <location>
        <begin position="24"/>
        <end position="56"/>
    </location>
</feature>
<feature type="repeat" description="ANK" evidence="1">
    <location>
        <begin position="286"/>
        <end position="319"/>
    </location>
</feature>
<evidence type="ECO:0000313" key="3">
    <source>
        <dbReference type="EMBL" id="KXZ48898.1"/>
    </source>
</evidence>
<dbReference type="InterPro" id="IPR052391">
    <property type="entry name" value="E3_Ligase-Neurotoxin"/>
</dbReference>
<evidence type="ECO:0000256" key="2">
    <source>
        <dbReference type="SAM" id="MobiDB-lite"/>
    </source>
</evidence>
<dbReference type="PANTHER" id="PTHR24133">
    <property type="entry name" value="ANKYRIN DOMAIN-CONTAINING"/>
    <property type="match status" value="1"/>
</dbReference>
<dbReference type="STRING" id="33097.A0A150GGD9"/>
<proteinExistence type="predicted"/>
<dbReference type="PROSITE" id="PS50088">
    <property type="entry name" value="ANK_REPEAT"/>
    <property type="match status" value="8"/>
</dbReference>
<evidence type="ECO:0000256" key="1">
    <source>
        <dbReference type="PROSITE-ProRule" id="PRU00023"/>
    </source>
</evidence>
<gene>
    <name evidence="3" type="ORF">GPECTOR_24g187</name>
</gene>
<dbReference type="EMBL" id="LSYV01000025">
    <property type="protein sequence ID" value="KXZ48898.1"/>
    <property type="molecule type" value="Genomic_DNA"/>
</dbReference>
<feature type="repeat" description="ANK" evidence="1">
    <location>
        <begin position="185"/>
        <end position="218"/>
    </location>
</feature>
<dbReference type="PANTHER" id="PTHR24133:SF40">
    <property type="entry name" value="ANKYRIN REPEAT DOMAIN 44"/>
    <property type="match status" value="1"/>
</dbReference>
<feature type="repeat" description="ANK" evidence="1">
    <location>
        <begin position="219"/>
        <end position="251"/>
    </location>
</feature>
<dbReference type="PROSITE" id="PS50297">
    <property type="entry name" value="ANK_REP_REGION"/>
    <property type="match status" value="7"/>
</dbReference>
<comment type="caution">
    <text evidence="3">The sequence shown here is derived from an EMBL/GenBank/DDBJ whole genome shotgun (WGS) entry which is preliminary data.</text>
</comment>
<dbReference type="Pfam" id="PF12796">
    <property type="entry name" value="Ank_2"/>
    <property type="match status" value="3"/>
</dbReference>
<dbReference type="Proteomes" id="UP000075714">
    <property type="component" value="Unassembled WGS sequence"/>
</dbReference>
<feature type="repeat" description="ANK" evidence="1">
    <location>
        <begin position="152"/>
        <end position="184"/>
    </location>
</feature>
<dbReference type="InterPro" id="IPR036770">
    <property type="entry name" value="Ankyrin_rpt-contain_sf"/>
</dbReference>
<feature type="compositionally biased region" description="Basic and acidic residues" evidence="2">
    <location>
        <begin position="435"/>
        <end position="445"/>
    </location>
</feature>
<evidence type="ECO:0000313" key="4">
    <source>
        <dbReference type="Proteomes" id="UP000075714"/>
    </source>
</evidence>
<name>A0A150GGD9_GONPE</name>
<feature type="repeat" description="ANK" evidence="1">
    <location>
        <begin position="252"/>
        <end position="285"/>
    </location>
</feature>
<keyword evidence="4" id="KW-1185">Reference proteome</keyword>
<dbReference type="PRINTS" id="PR01415">
    <property type="entry name" value="ANKYRIN"/>
</dbReference>
<dbReference type="AlphaFoldDB" id="A0A150GGD9"/>
<reference evidence="4" key="1">
    <citation type="journal article" date="2016" name="Nat. Commun.">
        <title>The Gonium pectorale genome demonstrates co-option of cell cycle regulation during the evolution of multicellularity.</title>
        <authorList>
            <person name="Hanschen E.R."/>
            <person name="Marriage T.N."/>
            <person name="Ferris P.J."/>
            <person name="Hamaji T."/>
            <person name="Toyoda A."/>
            <person name="Fujiyama A."/>
            <person name="Neme R."/>
            <person name="Noguchi H."/>
            <person name="Minakuchi Y."/>
            <person name="Suzuki M."/>
            <person name="Kawai-Toyooka H."/>
            <person name="Smith D.R."/>
            <person name="Sparks H."/>
            <person name="Anderson J."/>
            <person name="Bakaric R."/>
            <person name="Luria V."/>
            <person name="Karger A."/>
            <person name="Kirschner M.W."/>
            <person name="Durand P.M."/>
            <person name="Michod R.E."/>
            <person name="Nozaki H."/>
            <person name="Olson B.J."/>
        </authorList>
    </citation>
    <scope>NUCLEOTIDE SEQUENCE [LARGE SCALE GENOMIC DNA]</scope>
    <source>
        <strain evidence="4">NIES-2863</strain>
    </source>
</reference>
<dbReference type="Gene3D" id="1.25.40.20">
    <property type="entry name" value="Ankyrin repeat-containing domain"/>
    <property type="match status" value="5"/>
</dbReference>
<dbReference type="InterPro" id="IPR002110">
    <property type="entry name" value="Ankyrin_rpt"/>
</dbReference>
<organism evidence="3 4">
    <name type="scientific">Gonium pectorale</name>
    <name type="common">Green alga</name>
    <dbReference type="NCBI Taxonomy" id="33097"/>
    <lineage>
        <taxon>Eukaryota</taxon>
        <taxon>Viridiplantae</taxon>
        <taxon>Chlorophyta</taxon>
        <taxon>core chlorophytes</taxon>
        <taxon>Chlorophyceae</taxon>
        <taxon>CS clade</taxon>
        <taxon>Chlamydomonadales</taxon>
        <taxon>Volvocaceae</taxon>
        <taxon>Gonium</taxon>
    </lineage>
</organism>